<evidence type="ECO:0000313" key="4">
    <source>
        <dbReference type="EMBL" id="XBP70148.1"/>
    </source>
</evidence>
<feature type="compositionally biased region" description="Basic and acidic residues" evidence="1">
    <location>
        <begin position="346"/>
        <end position="358"/>
    </location>
</feature>
<evidence type="ECO:0000313" key="12">
    <source>
        <dbReference type="EMBL" id="XBP72826.1"/>
    </source>
</evidence>
<name>A0AAU7M067_9BURK</name>
<sequence length="358" mass="40893">MTSVQQRQKLLGLIGKACADGARLKPACHQIGLSCRSVQRWQRTQAAEGDQRPSGKRRYVCPPNKLREDERQAVMATLNSEAFKDLPPSQVVPRLADRGVYVASESTMYRILRQQGQLGHRRSERAAQKRSRPRALAATGADQVFCWDITYLPTQVRGQHFYLYLFEDLFSRKIVGWQVFDCESAELASQLLRDICESQGIRPGQLTVHSDNGSPMKGETMLAAMQRLGVAHTRSRPSVSNDNPYVESAFRTLKYRPELPVKPFENLLAARRWVTELAHWYNHEHRHSAIGFVTPAQRHAGLDRALLEQRALVYEQARQENPQRWSGQPRQWAHVDVVHLNPETKQQTKEPESKQKTA</sequence>
<evidence type="ECO:0000259" key="2">
    <source>
        <dbReference type="PROSITE" id="PS50994"/>
    </source>
</evidence>
<protein>
    <submittedName>
        <fullName evidence="7">IS3 family transposase</fullName>
    </submittedName>
</protein>
<dbReference type="EMBL" id="CP157677">
    <property type="protein sequence ID" value="XBP72826.1"/>
    <property type="molecule type" value="Genomic_DNA"/>
</dbReference>
<dbReference type="SUPFAM" id="SSF46689">
    <property type="entry name" value="Homeodomain-like"/>
    <property type="match status" value="1"/>
</dbReference>
<dbReference type="EMBL" id="CP157675">
    <property type="protein sequence ID" value="XBP68576.1"/>
    <property type="molecule type" value="Genomic_DNA"/>
</dbReference>
<keyword evidence="7" id="KW-0614">Plasmid</keyword>
<dbReference type="EMBL" id="CP157675">
    <property type="protein sequence ID" value="XBP70649.1"/>
    <property type="molecule type" value="Genomic_DNA"/>
</dbReference>
<evidence type="ECO:0000313" key="14">
    <source>
        <dbReference type="EMBL" id="XBP72961.1"/>
    </source>
</evidence>
<geneLocation type="plasmid" evidence="14">
    <name>p3</name>
</geneLocation>
<evidence type="ECO:0000313" key="6">
    <source>
        <dbReference type="EMBL" id="XBP72557.1"/>
    </source>
</evidence>
<organism evidence="7">
    <name type="scientific">Polaromonas hydrogenivorans</name>
    <dbReference type="NCBI Taxonomy" id="335476"/>
    <lineage>
        <taxon>Bacteria</taxon>
        <taxon>Pseudomonadati</taxon>
        <taxon>Pseudomonadota</taxon>
        <taxon>Betaproteobacteria</taxon>
        <taxon>Burkholderiales</taxon>
        <taxon>Comamonadaceae</taxon>
        <taxon>Polaromonas</taxon>
    </lineage>
</organism>
<proteinExistence type="predicted"/>
<dbReference type="PROSITE" id="PS50994">
    <property type="entry name" value="INTEGRASE"/>
    <property type="match status" value="1"/>
</dbReference>
<evidence type="ECO:0000313" key="13">
    <source>
        <dbReference type="EMBL" id="XBP72864.1"/>
    </source>
</evidence>
<dbReference type="InterPro" id="IPR009057">
    <property type="entry name" value="Homeodomain-like_sf"/>
</dbReference>
<gene>
    <name evidence="5" type="ORF">ABLV49_02190</name>
    <name evidence="3" type="ORF">ABLV49_11625</name>
    <name evidence="4" type="ORF">ABLV49_20145</name>
    <name evidence="6" type="ORF">ABLV49_20940</name>
    <name evidence="7" type="ORF">ABLV49_21245</name>
    <name evidence="13" type="ORF">ABLV49_22870</name>
    <name evidence="8" type="ORF">ABLV49_23200</name>
    <name evidence="9" type="ORF">ABLV49_23555</name>
    <name evidence="10" type="ORF">ABLV49_23615</name>
    <name evidence="11" type="ORF">ABLV49_23795</name>
    <name evidence="12" type="ORF">ABLV49_23825</name>
    <name evidence="14" type="ORF">ABLV49_24525</name>
</gene>
<feature type="region of interest" description="Disordered" evidence="1">
    <location>
        <begin position="339"/>
        <end position="358"/>
    </location>
</feature>
<evidence type="ECO:0000313" key="9">
    <source>
        <dbReference type="EMBL" id="XBP72779.1"/>
    </source>
</evidence>
<geneLocation type="plasmid" evidence="8">
    <name>p2</name>
</geneLocation>
<evidence type="ECO:0000313" key="3">
    <source>
        <dbReference type="EMBL" id="XBP68576.1"/>
    </source>
</evidence>
<accession>A0AAU7M067</accession>
<dbReference type="Pfam" id="PF00665">
    <property type="entry name" value="rve"/>
    <property type="match status" value="1"/>
</dbReference>
<dbReference type="GO" id="GO:0015074">
    <property type="term" value="P:DNA integration"/>
    <property type="evidence" value="ECO:0007669"/>
    <property type="project" value="InterPro"/>
</dbReference>
<evidence type="ECO:0000313" key="11">
    <source>
        <dbReference type="EMBL" id="XBP72822.1"/>
    </source>
</evidence>
<evidence type="ECO:0000313" key="5">
    <source>
        <dbReference type="EMBL" id="XBP70649.1"/>
    </source>
</evidence>
<evidence type="ECO:0000313" key="10">
    <source>
        <dbReference type="EMBL" id="XBP72791.1"/>
    </source>
</evidence>
<dbReference type="EMBL" id="CP157677">
    <property type="protein sequence ID" value="XBP72779.1"/>
    <property type="molecule type" value="Genomic_DNA"/>
</dbReference>
<dbReference type="EMBL" id="CP157676">
    <property type="protein sequence ID" value="XBP72608.1"/>
    <property type="molecule type" value="Genomic_DNA"/>
</dbReference>
<dbReference type="RefSeq" id="WP_349276567.1">
    <property type="nucleotide sequence ID" value="NZ_CP157675.1"/>
</dbReference>
<dbReference type="NCBIfam" id="NF033516">
    <property type="entry name" value="transpos_IS3"/>
    <property type="match status" value="1"/>
</dbReference>
<dbReference type="EMBL" id="CP157677">
    <property type="protein sequence ID" value="XBP72864.1"/>
    <property type="molecule type" value="Genomic_DNA"/>
</dbReference>
<dbReference type="InterPro" id="IPR050900">
    <property type="entry name" value="Transposase_IS3/IS150/IS904"/>
</dbReference>
<dbReference type="InterPro" id="IPR036397">
    <property type="entry name" value="RNaseH_sf"/>
</dbReference>
<dbReference type="AlphaFoldDB" id="A0AAU7M067"/>
<dbReference type="PANTHER" id="PTHR46889">
    <property type="entry name" value="TRANSPOSASE INSF FOR INSERTION SEQUENCE IS3B-RELATED"/>
    <property type="match status" value="1"/>
</dbReference>
<feature type="domain" description="Integrase catalytic" evidence="2">
    <location>
        <begin position="129"/>
        <end position="303"/>
    </location>
</feature>
<dbReference type="EMBL" id="CP157677">
    <property type="protein sequence ID" value="XBP72725.1"/>
    <property type="molecule type" value="Genomic_DNA"/>
</dbReference>
<dbReference type="InterPro" id="IPR001584">
    <property type="entry name" value="Integrase_cat-core"/>
</dbReference>
<reference evidence="7" key="1">
    <citation type="submission" date="2024-05" db="EMBL/GenBank/DDBJ databases">
        <authorList>
            <person name="Bunk B."/>
            <person name="Swiderski J."/>
            <person name="Sproer C."/>
            <person name="Thiel V."/>
        </authorList>
    </citation>
    <scope>NUCLEOTIDE SEQUENCE</scope>
    <source>
        <strain evidence="7">DSM 17735</strain>
        <plasmid evidence="7">p1</plasmid>
        <plasmid evidence="8">p2</plasmid>
        <plasmid evidence="14">p3</plasmid>
    </source>
</reference>
<dbReference type="InterPro" id="IPR012337">
    <property type="entry name" value="RNaseH-like_sf"/>
</dbReference>
<dbReference type="EMBL" id="CP157678">
    <property type="protein sequence ID" value="XBP72961.1"/>
    <property type="molecule type" value="Genomic_DNA"/>
</dbReference>
<dbReference type="InterPro" id="IPR048020">
    <property type="entry name" value="Transpos_IS3"/>
</dbReference>
<dbReference type="GO" id="GO:0003676">
    <property type="term" value="F:nucleic acid binding"/>
    <property type="evidence" value="ECO:0007669"/>
    <property type="project" value="InterPro"/>
</dbReference>
<geneLocation type="plasmid" evidence="7">
    <name>p1</name>
</geneLocation>
<evidence type="ECO:0000313" key="7">
    <source>
        <dbReference type="EMBL" id="XBP72608.1"/>
    </source>
</evidence>
<evidence type="ECO:0000256" key="1">
    <source>
        <dbReference type="SAM" id="MobiDB-lite"/>
    </source>
</evidence>
<dbReference type="EMBL" id="CP157677">
    <property type="protein sequence ID" value="XBP72791.1"/>
    <property type="molecule type" value="Genomic_DNA"/>
</dbReference>
<dbReference type="EMBL" id="CP157676">
    <property type="protein sequence ID" value="XBP72557.1"/>
    <property type="molecule type" value="Genomic_DNA"/>
</dbReference>
<dbReference type="EMBL" id="CP157675">
    <property type="protein sequence ID" value="XBP70148.1"/>
    <property type="molecule type" value="Genomic_DNA"/>
</dbReference>
<dbReference type="EMBL" id="CP157677">
    <property type="protein sequence ID" value="XBP72822.1"/>
    <property type="molecule type" value="Genomic_DNA"/>
</dbReference>
<dbReference type="SUPFAM" id="SSF53098">
    <property type="entry name" value="Ribonuclease H-like"/>
    <property type="match status" value="1"/>
</dbReference>
<dbReference type="PANTHER" id="PTHR46889:SF5">
    <property type="entry name" value="INTEGRASE PROTEIN"/>
    <property type="match status" value="1"/>
</dbReference>
<evidence type="ECO:0000313" key="8">
    <source>
        <dbReference type="EMBL" id="XBP72725.1"/>
    </source>
</evidence>
<dbReference type="Gene3D" id="3.30.420.10">
    <property type="entry name" value="Ribonuclease H-like superfamily/Ribonuclease H"/>
    <property type="match status" value="1"/>
</dbReference>